<dbReference type="SMART" id="SM00460">
    <property type="entry name" value="TGc"/>
    <property type="match status" value="1"/>
</dbReference>
<dbReference type="Proteomes" id="UP000306791">
    <property type="component" value="Unassembled WGS sequence"/>
</dbReference>
<keyword evidence="3" id="KW-1185">Reference proteome</keyword>
<dbReference type="InterPro" id="IPR002931">
    <property type="entry name" value="Transglutaminase-like"/>
</dbReference>
<dbReference type="EMBL" id="VANI01000006">
    <property type="protein sequence ID" value="TLM78456.1"/>
    <property type="molecule type" value="Genomic_DNA"/>
</dbReference>
<dbReference type="PANTHER" id="PTHR38339:SF1">
    <property type="entry name" value="TRANSGLUTAMINASE-LIKE DOMAIN-CONTAINING PROTEIN"/>
    <property type="match status" value="1"/>
</dbReference>
<evidence type="ECO:0000313" key="2">
    <source>
        <dbReference type="EMBL" id="TLM78456.1"/>
    </source>
</evidence>
<organism evidence="2 3">
    <name type="scientific">Microbulbifer harenosus</name>
    <dbReference type="NCBI Taxonomy" id="2576840"/>
    <lineage>
        <taxon>Bacteria</taxon>
        <taxon>Pseudomonadati</taxon>
        <taxon>Pseudomonadota</taxon>
        <taxon>Gammaproteobacteria</taxon>
        <taxon>Cellvibrionales</taxon>
        <taxon>Microbulbiferaceae</taxon>
        <taxon>Microbulbifer</taxon>
    </lineage>
</organism>
<evidence type="ECO:0000313" key="3">
    <source>
        <dbReference type="Proteomes" id="UP000306791"/>
    </source>
</evidence>
<dbReference type="Gene3D" id="3.10.620.30">
    <property type="match status" value="1"/>
</dbReference>
<gene>
    <name evidence="2" type="ORF">FDY93_05990</name>
</gene>
<dbReference type="SUPFAM" id="SSF54001">
    <property type="entry name" value="Cysteine proteinases"/>
    <property type="match status" value="1"/>
</dbReference>
<feature type="domain" description="Transglutaminase-like" evidence="1">
    <location>
        <begin position="329"/>
        <end position="391"/>
    </location>
</feature>
<comment type="caution">
    <text evidence="2">The sequence shown here is derived from an EMBL/GenBank/DDBJ whole genome shotgun (WGS) entry which is preliminary data.</text>
</comment>
<reference evidence="2 3" key="1">
    <citation type="submission" date="2019-05" db="EMBL/GenBank/DDBJ databases">
        <title>Microbulbifer harenosus sp. nov., an alginate-degrading bacterium isolated from coastal sand.</title>
        <authorList>
            <person name="Huang H."/>
            <person name="Mo K."/>
            <person name="Bao S."/>
        </authorList>
    </citation>
    <scope>NUCLEOTIDE SEQUENCE [LARGE SCALE GENOMIC DNA]</scope>
    <source>
        <strain evidence="2 3">HB161719</strain>
    </source>
</reference>
<proteinExistence type="predicted"/>
<dbReference type="PANTHER" id="PTHR38339">
    <property type="entry name" value="TRANSGLUTAMINASE DOMAIN PROTEIN"/>
    <property type="match status" value="1"/>
</dbReference>
<dbReference type="Pfam" id="PF01841">
    <property type="entry name" value="Transglut_core"/>
    <property type="match status" value="1"/>
</dbReference>
<dbReference type="InterPro" id="IPR038765">
    <property type="entry name" value="Papain-like_cys_pep_sf"/>
</dbReference>
<name>A0ABY2UK58_9GAMM</name>
<protein>
    <submittedName>
        <fullName evidence="2">Transglutaminase domain-containing protein</fullName>
    </submittedName>
</protein>
<evidence type="ECO:0000259" key="1">
    <source>
        <dbReference type="SMART" id="SM00460"/>
    </source>
</evidence>
<sequence length="470" mass="53950">MISMMTATISLPGWPSELEAVQQQIDSGHYTQAQRQIHALLNRENAGQTTADLSALAFEAERMRRIEMDFPLTPEELLPAIQRYVPDATQEDVDRWNAQGLLESMLIDGQPRYFVRSAYNLMHLSDEAVARARDSKRFTDKAPLYRLHPHHREILESDAPVRQRIQVTYTLTVDSDAVPAGETVRVWLPFPQEIQRRQVNIELLATSPAAHQLAPATQPQRTIYLERKAQRGTPTEFKVRYAYDSLSSHTEIVPDTVKPIAPSDALAPYLSERAPHILFTPSLRALSAQIVGDETNPYRIAQKLFAYVDQIPWAGAREYSTIRNISEYAASAGHADCGQQTLLLMTLMRINGIPARWQSGWEFSPERFDTMHDWGEFYLAPYGWMPMDVTHGLLDSENEAERWFYLGGMDSYRLIFNTDYSREFTPAKQHFRSETVDSQRGEVEWRGGNLYFDQWNYSMEWQLLDSPEAN</sequence>
<accession>A0ABY2UK58</accession>